<keyword evidence="4" id="KW-0813">Transport</keyword>
<keyword evidence="7" id="KW-0653">Protein transport</keyword>
<evidence type="ECO:0000256" key="10">
    <source>
        <dbReference type="ARBA" id="ARBA00023136"/>
    </source>
</evidence>
<evidence type="ECO:0000256" key="3">
    <source>
        <dbReference type="ARBA" id="ARBA00014962"/>
    </source>
</evidence>
<comment type="caution">
    <text evidence="12">The sequence shown here is derived from an EMBL/GenBank/DDBJ whole genome shotgun (WGS) entry which is preliminary data.</text>
</comment>
<keyword evidence="13" id="KW-1185">Reference proteome</keyword>
<evidence type="ECO:0000256" key="11">
    <source>
        <dbReference type="SAM" id="Phobius"/>
    </source>
</evidence>
<evidence type="ECO:0000313" key="12">
    <source>
        <dbReference type="EMBL" id="MDM4017590.1"/>
    </source>
</evidence>
<dbReference type="PANTHER" id="PTHR33909:SF1">
    <property type="entry name" value="SEC TRANSLOCON ACCESSORY COMPLEX SUBUNIT YAJC"/>
    <property type="match status" value="1"/>
</dbReference>
<protein>
    <recommendedName>
        <fullName evidence="3">Sec translocon accessory complex subunit YajC</fullName>
    </recommendedName>
</protein>
<proteinExistence type="inferred from homology"/>
<gene>
    <name evidence="12" type="ORF">QTN89_19230</name>
</gene>
<evidence type="ECO:0000256" key="5">
    <source>
        <dbReference type="ARBA" id="ARBA00022475"/>
    </source>
</evidence>
<organism evidence="12 13">
    <name type="scientific">Roseiconus lacunae</name>
    <dbReference type="NCBI Taxonomy" id="2605694"/>
    <lineage>
        <taxon>Bacteria</taxon>
        <taxon>Pseudomonadati</taxon>
        <taxon>Planctomycetota</taxon>
        <taxon>Planctomycetia</taxon>
        <taxon>Pirellulales</taxon>
        <taxon>Pirellulaceae</taxon>
        <taxon>Roseiconus</taxon>
    </lineage>
</organism>
<evidence type="ECO:0000256" key="1">
    <source>
        <dbReference type="ARBA" id="ARBA00004162"/>
    </source>
</evidence>
<dbReference type="SMART" id="SM01323">
    <property type="entry name" value="YajC"/>
    <property type="match status" value="1"/>
</dbReference>
<dbReference type="Pfam" id="PF02699">
    <property type="entry name" value="YajC"/>
    <property type="match status" value="1"/>
</dbReference>
<dbReference type="EMBL" id="JASZZN010000015">
    <property type="protein sequence ID" value="MDM4017590.1"/>
    <property type="molecule type" value="Genomic_DNA"/>
</dbReference>
<evidence type="ECO:0000256" key="2">
    <source>
        <dbReference type="ARBA" id="ARBA00006742"/>
    </source>
</evidence>
<keyword evidence="8 11" id="KW-1133">Transmembrane helix</keyword>
<evidence type="ECO:0000256" key="4">
    <source>
        <dbReference type="ARBA" id="ARBA00022448"/>
    </source>
</evidence>
<dbReference type="RefSeq" id="WP_289165088.1">
    <property type="nucleotide sequence ID" value="NZ_JASZZN010000015.1"/>
</dbReference>
<sequence length="153" mass="16895">MTDFALPYHAALVFCPQSYRIVPPSVRIVIQTAFELAPTLLLFAEEAVAPEDKSLLVHMLEGPWILIIGFVAIFYVTYVIPERRRKADEVKRLAAITKGSRVVTVGGLHGTVVNASADGDVMTLKLDESGNVRVKVSRWALTAVDEKKEKDSE</sequence>
<evidence type="ECO:0000256" key="6">
    <source>
        <dbReference type="ARBA" id="ARBA00022692"/>
    </source>
</evidence>
<dbReference type="InterPro" id="IPR003849">
    <property type="entry name" value="Preprotein_translocase_YajC"/>
</dbReference>
<keyword evidence="10 11" id="KW-0472">Membrane</keyword>
<comment type="subcellular location">
    <subcellularLocation>
        <location evidence="1">Cell membrane</location>
        <topology evidence="1">Single-pass membrane protein</topology>
    </subcellularLocation>
</comment>
<name>A0ABT7PM82_9BACT</name>
<evidence type="ECO:0000313" key="13">
    <source>
        <dbReference type="Proteomes" id="UP001239462"/>
    </source>
</evidence>
<evidence type="ECO:0000256" key="8">
    <source>
        <dbReference type="ARBA" id="ARBA00022989"/>
    </source>
</evidence>
<dbReference type="Proteomes" id="UP001239462">
    <property type="component" value="Unassembled WGS sequence"/>
</dbReference>
<evidence type="ECO:0000256" key="9">
    <source>
        <dbReference type="ARBA" id="ARBA00023010"/>
    </source>
</evidence>
<evidence type="ECO:0000256" key="7">
    <source>
        <dbReference type="ARBA" id="ARBA00022927"/>
    </source>
</evidence>
<feature type="transmembrane region" description="Helical" evidence="11">
    <location>
        <begin position="62"/>
        <end position="81"/>
    </location>
</feature>
<keyword evidence="6 11" id="KW-0812">Transmembrane</keyword>
<dbReference type="PANTHER" id="PTHR33909">
    <property type="entry name" value="SEC TRANSLOCON ACCESSORY COMPLEX SUBUNIT YAJC"/>
    <property type="match status" value="1"/>
</dbReference>
<keyword evidence="5" id="KW-1003">Cell membrane</keyword>
<accession>A0ABT7PM82</accession>
<keyword evidence="9" id="KW-0811">Translocation</keyword>
<comment type="similarity">
    <text evidence="2">Belongs to the YajC family.</text>
</comment>
<reference evidence="12 13" key="1">
    <citation type="submission" date="2023-06" db="EMBL/GenBank/DDBJ databases">
        <title>Roseiconus lacunae JC819 isolated from Gulf of Mannar region, Tamil Nadu.</title>
        <authorList>
            <person name="Pk S."/>
            <person name="Ch S."/>
            <person name="Ch V.R."/>
        </authorList>
    </citation>
    <scope>NUCLEOTIDE SEQUENCE [LARGE SCALE GENOMIC DNA]</scope>
    <source>
        <strain evidence="12 13">JC819</strain>
    </source>
</reference>